<proteinExistence type="predicted"/>
<protein>
    <submittedName>
        <fullName evidence="1">Uncharacterized protein</fullName>
    </submittedName>
</protein>
<organism evidence="1">
    <name type="scientific">uncultured virus</name>
    <dbReference type="NCBI Taxonomy" id="340016"/>
    <lineage>
        <taxon>Viruses</taxon>
        <taxon>environmental samples</taxon>
    </lineage>
</organism>
<sequence length="73" mass="8764">MADKKNTRDFWIDDLQSKSTTILEYLNKKDQLNRKEQELAELCAGFIYLHNICEDRQFLDEPDNELFEEVTIH</sequence>
<evidence type="ECO:0000313" key="1">
    <source>
        <dbReference type="EMBL" id="ASF00320.1"/>
    </source>
</evidence>
<accession>A0A218MM06</accession>
<dbReference type="EMBL" id="KY052827">
    <property type="protein sequence ID" value="ASF00320.1"/>
    <property type="molecule type" value="Genomic_DNA"/>
</dbReference>
<reference evidence="1" key="2">
    <citation type="journal article" date="2017" name="Nat. Commun.">
        <title>Single-virus genomics reveals hidden cosmopolitan and abundant viruses.</title>
        <authorList>
            <person name="Martinez-Hernandez F."/>
            <person name="Fornas O."/>
            <person name="Lluesma Gomez M."/>
            <person name="Bolduc B."/>
            <person name="de la Cruz Pena M.J."/>
            <person name="Martinez J.M."/>
            <person name="Anton J."/>
            <person name="Gasol J.M."/>
            <person name="Rosselli R."/>
            <person name="Rodriguez-Valera F."/>
            <person name="Sullivan M.B."/>
            <person name="Acinas S.G."/>
            <person name="Martinez-Garcia M."/>
        </authorList>
    </citation>
    <scope>NUCLEOTIDE SEQUENCE</scope>
</reference>
<reference evidence="1" key="1">
    <citation type="submission" date="2016-10" db="EMBL/GenBank/DDBJ databases">
        <authorList>
            <person name="Varghese N."/>
        </authorList>
    </citation>
    <scope>NUCLEOTIDE SEQUENCE</scope>
</reference>
<name>A0A218MM06_9VIRU</name>